<dbReference type="EMBL" id="CAJVAS010000008">
    <property type="protein sequence ID" value="CAG7621244.1"/>
    <property type="molecule type" value="Genomic_DNA"/>
</dbReference>
<keyword evidence="3" id="KW-1185">Reference proteome</keyword>
<dbReference type="GO" id="GO:0008757">
    <property type="term" value="F:S-adenosylmethionine-dependent methyltransferase activity"/>
    <property type="evidence" value="ECO:0007669"/>
    <property type="project" value="InterPro"/>
</dbReference>
<reference evidence="2" key="1">
    <citation type="submission" date="2021-06" db="EMBL/GenBank/DDBJ databases">
        <authorList>
            <person name="Criscuolo A."/>
        </authorList>
    </citation>
    <scope>NUCLEOTIDE SEQUENCE</scope>
    <source>
        <strain evidence="2">CIP111600</strain>
    </source>
</reference>
<evidence type="ECO:0000313" key="2">
    <source>
        <dbReference type="EMBL" id="CAG7621244.1"/>
    </source>
</evidence>
<proteinExistence type="predicted"/>
<dbReference type="Proteomes" id="UP000693672">
    <property type="component" value="Unassembled WGS sequence"/>
</dbReference>
<dbReference type="PANTHER" id="PTHR43861">
    <property type="entry name" value="TRANS-ACONITATE 2-METHYLTRANSFERASE-RELATED"/>
    <property type="match status" value="1"/>
</dbReference>
<dbReference type="RefSeq" id="WP_218092113.1">
    <property type="nucleotide sequence ID" value="NZ_CAJVAS010000008.1"/>
</dbReference>
<dbReference type="CDD" id="cd02440">
    <property type="entry name" value="AdoMet_MTases"/>
    <property type="match status" value="1"/>
</dbReference>
<dbReference type="EC" id="2.1.1.222" evidence="2"/>
<dbReference type="InterPro" id="IPR013216">
    <property type="entry name" value="Methyltransf_11"/>
</dbReference>
<accession>A0A916K140</accession>
<keyword evidence="2" id="KW-0830">Ubiquinone</keyword>
<feature type="domain" description="Methyltransferase type 11" evidence="1">
    <location>
        <begin position="45"/>
        <end position="135"/>
    </location>
</feature>
<evidence type="ECO:0000313" key="3">
    <source>
        <dbReference type="Proteomes" id="UP000693672"/>
    </source>
</evidence>
<dbReference type="Pfam" id="PF08241">
    <property type="entry name" value="Methyltransf_11"/>
    <property type="match status" value="1"/>
</dbReference>
<dbReference type="GO" id="GO:0032259">
    <property type="term" value="P:methylation"/>
    <property type="evidence" value="ECO:0007669"/>
    <property type="project" value="UniProtKB-KW"/>
</dbReference>
<dbReference type="AlphaFoldDB" id="A0A916K140"/>
<sequence length="231" mass="25275">MAKYDAFADQYHELTTKRGVAETSVRYIIDQLEAQAAIAGKTICDIGCGQGELSSRLSAMGAIVTGVDESEGQLRYAKEKSAGVTWLRDDAMRLGKLPDASFDAVVSSLMLMDVPDHTAVFASAWRVLKAGGLMIWVVMHPCFQSPFSYPLEDGSRRVFQYAPQYWKSHGTGTIRSTLGAYHRPLSSYLNDFQAAGFSFIRMDEPGADAATQSVPPYFCVVGRKIGDTTGY</sequence>
<organism evidence="2 3">
    <name type="scientific">Paenibacillus solanacearum</name>
    <dbReference type="NCBI Taxonomy" id="2048548"/>
    <lineage>
        <taxon>Bacteria</taxon>
        <taxon>Bacillati</taxon>
        <taxon>Bacillota</taxon>
        <taxon>Bacilli</taxon>
        <taxon>Bacillales</taxon>
        <taxon>Paenibacillaceae</taxon>
        <taxon>Paenibacillus</taxon>
    </lineage>
</organism>
<name>A0A916K140_9BACL</name>
<dbReference type="GO" id="GO:0102208">
    <property type="term" value="F:2-polyprenyl-6-hydroxyphenol methylase activity"/>
    <property type="evidence" value="ECO:0007669"/>
    <property type="project" value="UniProtKB-EC"/>
</dbReference>
<keyword evidence="2" id="KW-0489">Methyltransferase</keyword>
<keyword evidence="2" id="KW-0808">Transferase</keyword>
<gene>
    <name evidence="2" type="primary">COQ3_1</name>
    <name evidence="2" type="ORF">PAESOLCIP111_02328</name>
</gene>
<evidence type="ECO:0000259" key="1">
    <source>
        <dbReference type="Pfam" id="PF08241"/>
    </source>
</evidence>
<dbReference type="PANTHER" id="PTHR43861:SF1">
    <property type="entry name" value="TRANS-ACONITATE 2-METHYLTRANSFERASE"/>
    <property type="match status" value="1"/>
</dbReference>
<comment type="caution">
    <text evidence="2">The sequence shown here is derived from an EMBL/GenBank/DDBJ whole genome shotgun (WGS) entry which is preliminary data.</text>
</comment>
<protein>
    <submittedName>
        <fullName evidence="2">Ubiquinone biosynthesis O-methyltransferase, mitochondrial</fullName>
        <ecNumber evidence="2">2.1.1.222</ecNumber>
    </submittedName>
</protein>